<keyword evidence="4" id="KW-1185">Reference proteome</keyword>
<gene>
    <name evidence="3" type="ORF">KIH73_04905</name>
</gene>
<dbReference type="EMBL" id="JAHBBD010000008">
    <property type="protein sequence ID" value="MBW3082719.1"/>
    <property type="molecule type" value="Genomic_DNA"/>
</dbReference>
<accession>A0ABS6W895</accession>
<dbReference type="Proteomes" id="UP000812844">
    <property type="component" value="Unassembled WGS sequence"/>
</dbReference>
<evidence type="ECO:0000256" key="2">
    <source>
        <dbReference type="SAM" id="SignalP"/>
    </source>
</evidence>
<keyword evidence="2" id="KW-0732">Signal</keyword>
<proteinExistence type="predicted"/>
<sequence length="200" mass="21008">MTTKHHFDRGTIPAALLTAALLVCPAACSGETSQTGGPTATPVPELSDATDNAPAENAQPEGDDATTGDEQPQTDDATITATNNADFAALLGGSDSDAAIEAFATQYQGRTVEFDGYTAAVQPHDGYSTRFDYLILAGDNGSASGPNFRFTDVNYYDLHLSDDAPDTFGTGLNIHVVAKVKGYDPATTFFELEPMSVSMR</sequence>
<feature type="region of interest" description="Disordered" evidence="1">
    <location>
        <begin position="30"/>
        <end position="76"/>
    </location>
</feature>
<reference evidence="3 4" key="1">
    <citation type="submission" date="2021-05" db="EMBL/GenBank/DDBJ databases">
        <title>Phylogenetic classification of ten novel species belonging to the genus Bifidobacterium comprising B. colchicus sp. nov., B. abeli sp. nov., B. bicoloris sp. nov., B. guerezis sp. nov., B. rosaliae sp. nov., B. santillanensis sp. nov., B. argentati sp. nov., B. amazzoni sp. nov., B. pluviali sp. nov., and B. pinnaculum sp. nov.</title>
        <authorList>
            <person name="Lugli G.A."/>
            <person name="Ruiz Garcia L."/>
            <person name="Margolles A."/>
            <person name="Ventura M."/>
        </authorList>
    </citation>
    <scope>NUCLEOTIDE SEQUENCE [LARGE SCALE GENOMIC DNA]</scope>
    <source>
        <strain evidence="3 4">6T3</strain>
    </source>
</reference>
<evidence type="ECO:0000256" key="1">
    <source>
        <dbReference type="SAM" id="MobiDB-lite"/>
    </source>
</evidence>
<feature type="signal peptide" evidence="2">
    <location>
        <begin position="1"/>
        <end position="29"/>
    </location>
</feature>
<evidence type="ECO:0000313" key="4">
    <source>
        <dbReference type="Proteomes" id="UP000812844"/>
    </source>
</evidence>
<dbReference type="RefSeq" id="WP_219081149.1">
    <property type="nucleotide sequence ID" value="NZ_JAHBBD010000008.1"/>
</dbReference>
<dbReference type="InterPro" id="IPR032290">
    <property type="entry name" value="DUF4839"/>
</dbReference>
<name>A0ABS6W895_9BIFI</name>
<evidence type="ECO:0000313" key="3">
    <source>
        <dbReference type="EMBL" id="MBW3082719.1"/>
    </source>
</evidence>
<protein>
    <submittedName>
        <fullName evidence="3">DUF4839 domain-containing protein</fullName>
    </submittedName>
</protein>
<dbReference type="Pfam" id="PF16127">
    <property type="entry name" value="DUF4839"/>
    <property type="match status" value="1"/>
</dbReference>
<feature type="chain" id="PRO_5046387162" evidence="2">
    <location>
        <begin position="30"/>
        <end position="200"/>
    </location>
</feature>
<comment type="caution">
    <text evidence="3">The sequence shown here is derived from an EMBL/GenBank/DDBJ whole genome shotgun (WGS) entry which is preliminary data.</text>
</comment>
<organism evidence="3 4">
    <name type="scientific">Bifidobacterium phasiani</name>
    <dbReference type="NCBI Taxonomy" id="2834431"/>
    <lineage>
        <taxon>Bacteria</taxon>
        <taxon>Bacillati</taxon>
        <taxon>Actinomycetota</taxon>
        <taxon>Actinomycetes</taxon>
        <taxon>Bifidobacteriales</taxon>
        <taxon>Bifidobacteriaceae</taxon>
        <taxon>Bifidobacterium</taxon>
    </lineage>
</organism>